<dbReference type="Proteomes" id="UP000783863">
    <property type="component" value="Unassembled WGS sequence"/>
</dbReference>
<dbReference type="RefSeq" id="WP_220587142.1">
    <property type="nucleotide sequence ID" value="NZ_RKLQ01000001.1"/>
</dbReference>
<keyword evidence="1" id="KW-0472">Membrane</keyword>
<feature type="transmembrane region" description="Helical" evidence="1">
    <location>
        <begin position="407"/>
        <end position="424"/>
    </location>
</feature>
<reference evidence="2" key="1">
    <citation type="submission" date="2021-06" db="EMBL/GenBank/DDBJ databases">
        <title>Halomicroarcula sp. F24A a new haloarchaeum isolated from saline soil.</title>
        <authorList>
            <person name="Duran-Viseras A."/>
            <person name="Sanchez-Porro C."/>
            <person name="Ventosa A."/>
        </authorList>
    </citation>
    <scope>NUCLEOTIDE SEQUENCE</scope>
    <source>
        <strain evidence="2">F24A</strain>
    </source>
</reference>
<feature type="transmembrane region" description="Helical" evidence="1">
    <location>
        <begin position="174"/>
        <end position="192"/>
    </location>
</feature>
<keyword evidence="1" id="KW-0812">Transmembrane</keyword>
<dbReference type="AlphaFoldDB" id="A0A8J7YHQ9"/>
<name>A0A8J7YHQ9_9EURY</name>
<keyword evidence="3" id="KW-1185">Reference proteome</keyword>
<evidence type="ECO:0000313" key="2">
    <source>
        <dbReference type="EMBL" id="MBX0302914.1"/>
    </source>
</evidence>
<feature type="transmembrane region" description="Helical" evidence="1">
    <location>
        <begin position="519"/>
        <end position="536"/>
    </location>
</feature>
<keyword evidence="1" id="KW-1133">Transmembrane helix</keyword>
<accession>A0A8J7YHQ9</accession>
<feature type="transmembrane region" description="Helical" evidence="1">
    <location>
        <begin position="302"/>
        <end position="320"/>
    </location>
</feature>
<feature type="transmembrane region" description="Helical" evidence="1">
    <location>
        <begin position="340"/>
        <end position="362"/>
    </location>
</feature>
<evidence type="ECO:0000313" key="3">
    <source>
        <dbReference type="Proteomes" id="UP000783863"/>
    </source>
</evidence>
<organism evidence="2 3">
    <name type="scientific">Haloarcula salinisoli</name>
    <dbReference type="NCBI Taxonomy" id="2487746"/>
    <lineage>
        <taxon>Archaea</taxon>
        <taxon>Methanobacteriati</taxon>
        <taxon>Methanobacteriota</taxon>
        <taxon>Stenosarchaea group</taxon>
        <taxon>Halobacteria</taxon>
        <taxon>Halobacteriales</taxon>
        <taxon>Haloarculaceae</taxon>
        <taxon>Haloarcula</taxon>
    </lineage>
</organism>
<feature type="transmembrane region" description="Helical" evidence="1">
    <location>
        <begin position="383"/>
        <end position="401"/>
    </location>
</feature>
<dbReference type="EMBL" id="RKLQ01000001">
    <property type="protein sequence ID" value="MBX0302914.1"/>
    <property type="molecule type" value="Genomic_DNA"/>
</dbReference>
<evidence type="ECO:0000256" key="1">
    <source>
        <dbReference type="SAM" id="Phobius"/>
    </source>
</evidence>
<comment type="caution">
    <text evidence="2">The sequence shown here is derived from an EMBL/GenBank/DDBJ whole genome shotgun (WGS) entry which is preliminary data.</text>
</comment>
<feature type="transmembrane region" description="Helical" evidence="1">
    <location>
        <begin position="542"/>
        <end position="562"/>
    </location>
</feature>
<sequence length="632" mass="68667">MAVIVTALVGLGTAGAGIRLGHDDTERYVGRYRTRIRALVAIGIGMYASFVAAYGLFRGGFVSLLVVLTLVIVGLGLLRVLHGGSRPADAYRSPTDEEARRIRDCFDTFDATPGTVVVCTFEDSESPQPSAVFVTNSLGQRLTYVHEDLLDLATDDELAVAFAQATYRGPSTHVLAAASSTLELLGLLYIPATLNTLSLWAFDIGITALRGPVLPLLLVLVGLVVCHRVTSSLSRWSFTAADDFACRQFGTTAVRRTYRALGDWLVVDPEIDHNDRTGSGGMEPPLVRRIDRLGGDRTGETNLAATTGWLFAVMLAAALWVTNLLVRPVAAPLSTTLPAWLVGVASAVVGVALAAIPMLVVYRRHGSLIDTLPPAMRAELNTRWEFPLVVVCSIVVTELVVTGYLSFFWFAVAVLSLLLTGLNYRSRYDPVVKSRTSRPPSAAEADRLRSCLGGAAESVDRIHVHDTLKQYSVFVNGTDTHRTLHIEEGVLDISDDSNLAVTLAEADERSRQLGASGRVMYFLFVVWLLVLVETLTRGSYGPLAIGVVVVSLLAIPVVMVCLRHIAGRFSRIDTRLCDQYGTETVRGAYDTVGSWIENDRSFRHAWRLGLAPYPSMAARIARLPESDGRQPE</sequence>
<gene>
    <name evidence="2" type="ORF">EGD98_04420</name>
</gene>
<proteinExistence type="predicted"/>
<protein>
    <submittedName>
        <fullName evidence="2">Uncharacterized protein</fullName>
    </submittedName>
</protein>
<feature type="transmembrane region" description="Helical" evidence="1">
    <location>
        <begin position="36"/>
        <end position="55"/>
    </location>
</feature>
<feature type="transmembrane region" description="Helical" evidence="1">
    <location>
        <begin position="204"/>
        <end position="226"/>
    </location>
</feature>
<feature type="transmembrane region" description="Helical" evidence="1">
    <location>
        <begin position="61"/>
        <end position="81"/>
    </location>
</feature>